<dbReference type="InterPro" id="IPR011009">
    <property type="entry name" value="Kinase-like_dom_sf"/>
</dbReference>
<name>A0ABY7AWV5_9PSEU</name>
<keyword evidence="5 8" id="KW-0418">Kinase</keyword>
<dbReference type="InterPro" id="IPR008271">
    <property type="entry name" value="Ser/Thr_kinase_AS"/>
</dbReference>
<evidence type="ECO:0000259" key="7">
    <source>
        <dbReference type="PROSITE" id="PS50011"/>
    </source>
</evidence>
<reference evidence="8" key="1">
    <citation type="submission" date="2022-11" db="EMBL/GenBank/DDBJ databases">
        <authorList>
            <person name="Mo P."/>
        </authorList>
    </citation>
    <scope>NUCLEOTIDE SEQUENCE</scope>
    <source>
        <strain evidence="8">HUAS 11-8</strain>
    </source>
</reference>
<evidence type="ECO:0000256" key="2">
    <source>
        <dbReference type="ARBA" id="ARBA00022527"/>
    </source>
</evidence>
<evidence type="ECO:0000256" key="6">
    <source>
        <dbReference type="ARBA" id="ARBA00022840"/>
    </source>
</evidence>
<dbReference type="Pfam" id="PF00069">
    <property type="entry name" value="Pkinase"/>
    <property type="match status" value="1"/>
</dbReference>
<dbReference type="PROSITE" id="PS00108">
    <property type="entry name" value="PROTEIN_KINASE_ST"/>
    <property type="match status" value="1"/>
</dbReference>
<gene>
    <name evidence="8" type="ORF">ORV05_23675</name>
</gene>
<evidence type="ECO:0000313" key="9">
    <source>
        <dbReference type="Proteomes" id="UP001163203"/>
    </source>
</evidence>
<evidence type="ECO:0000313" key="8">
    <source>
        <dbReference type="EMBL" id="WAL63978.1"/>
    </source>
</evidence>
<dbReference type="Proteomes" id="UP001163203">
    <property type="component" value="Chromosome"/>
</dbReference>
<dbReference type="Gene3D" id="3.30.200.20">
    <property type="entry name" value="Phosphorylase Kinase, domain 1"/>
    <property type="match status" value="1"/>
</dbReference>
<dbReference type="SMART" id="SM00220">
    <property type="entry name" value="S_TKc"/>
    <property type="match status" value="1"/>
</dbReference>
<dbReference type="EMBL" id="CP113836">
    <property type="protein sequence ID" value="WAL63978.1"/>
    <property type="molecule type" value="Genomic_DNA"/>
</dbReference>
<dbReference type="RefSeq" id="WP_268754222.1">
    <property type="nucleotide sequence ID" value="NZ_CP113836.1"/>
</dbReference>
<evidence type="ECO:0000256" key="5">
    <source>
        <dbReference type="ARBA" id="ARBA00022777"/>
    </source>
</evidence>
<keyword evidence="9" id="KW-1185">Reference proteome</keyword>
<dbReference type="SUPFAM" id="SSF56112">
    <property type="entry name" value="Protein kinase-like (PK-like)"/>
    <property type="match status" value="1"/>
</dbReference>
<dbReference type="PANTHER" id="PTHR43289">
    <property type="entry name" value="MITOGEN-ACTIVATED PROTEIN KINASE KINASE KINASE 20-RELATED"/>
    <property type="match status" value="1"/>
</dbReference>
<evidence type="ECO:0000256" key="4">
    <source>
        <dbReference type="ARBA" id="ARBA00022741"/>
    </source>
</evidence>
<keyword evidence="4" id="KW-0547">Nucleotide-binding</keyword>
<dbReference type="PANTHER" id="PTHR43289:SF6">
    <property type="entry name" value="SERINE_THREONINE-PROTEIN KINASE NEKL-3"/>
    <property type="match status" value="1"/>
</dbReference>
<dbReference type="CDD" id="cd14014">
    <property type="entry name" value="STKc_PknB_like"/>
    <property type="match status" value="1"/>
</dbReference>
<keyword evidence="6" id="KW-0067">ATP-binding</keyword>
<dbReference type="GO" id="GO:0016301">
    <property type="term" value="F:kinase activity"/>
    <property type="evidence" value="ECO:0007669"/>
    <property type="project" value="UniProtKB-KW"/>
</dbReference>
<dbReference type="Gene3D" id="1.10.510.10">
    <property type="entry name" value="Transferase(Phosphotransferase) domain 1"/>
    <property type="match status" value="1"/>
</dbReference>
<evidence type="ECO:0000256" key="1">
    <source>
        <dbReference type="ARBA" id="ARBA00012513"/>
    </source>
</evidence>
<feature type="domain" description="Protein kinase" evidence="7">
    <location>
        <begin position="26"/>
        <end position="272"/>
    </location>
</feature>
<dbReference type="InterPro" id="IPR000719">
    <property type="entry name" value="Prot_kinase_dom"/>
</dbReference>
<proteinExistence type="predicted"/>
<dbReference type="EC" id="2.7.11.1" evidence="1"/>
<keyword evidence="2" id="KW-0723">Serine/threonine-protein kinase</keyword>
<accession>A0ABY7AWV5</accession>
<sequence length="293" mass="31938">MSPTEIDEDGEPVWSCQEGSELPGRHLALQRLGLGHRYETWLVWSVRLWCPAVLKLPRPHEVERLSTREALEREVRALSGIVHPGLPRLIDDGTTESLPYMVIEYIDGPALDECIEDDGPLQPVEAALLGVQLLSAVAALHTRGLVHLDLKPANILLSDGKPILVDFGFAYPVGSPQRKGFPSGTEGYSAPEQVACQPVSTAMDVYGVGAVLHESLTGHPPGEGGTRIPPMVEAFLDPDPDRRPDTATAALMLARQVPPRQRPWPEWADRYLTAPETAFAGPADFPKGHLLGR</sequence>
<evidence type="ECO:0000256" key="3">
    <source>
        <dbReference type="ARBA" id="ARBA00022679"/>
    </source>
</evidence>
<protein>
    <recommendedName>
        <fullName evidence="1">non-specific serine/threonine protein kinase</fullName>
        <ecNumber evidence="1">2.7.11.1</ecNumber>
    </recommendedName>
</protein>
<dbReference type="PROSITE" id="PS50011">
    <property type="entry name" value="PROTEIN_KINASE_DOM"/>
    <property type="match status" value="1"/>
</dbReference>
<keyword evidence="3" id="KW-0808">Transferase</keyword>
<organism evidence="8 9">
    <name type="scientific">Amycolatopsis cynarae</name>
    <dbReference type="NCBI Taxonomy" id="2995223"/>
    <lineage>
        <taxon>Bacteria</taxon>
        <taxon>Bacillati</taxon>
        <taxon>Actinomycetota</taxon>
        <taxon>Actinomycetes</taxon>
        <taxon>Pseudonocardiales</taxon>
        <taxon>Pseudonocardiaceae</taxon>
        <taxon>Amycolatopsis</taxon>
    </lineage>
</organism>